<dbReference type="SMART" id="SM00387">
    <property type="entry name" value="HATPase_c"/>
    <property type="match status" value="1"/>
</dbReference>
<dbReference type="OrthoDB" id="1931120at2"/>
<dbReference type="PANTHER" id="PTHR43065">
    <property type="entry name" value="SENSOR HISTIDINE KINASE"/>
    <property type="match status" value="1"/>
</dbReference>
<comment type="catalytic activity">
    <reaction evidence="1">
        <text>ATP + protein L-histidine = ADP + protein N-phospho-L-histidine.</text>
        <dbReference type="EC" id="2.7.13.3"/>
    </reaction>
</comment>
<comment type="caution">
    <text evidence="5">The sequence shown here is derived from an EMBL/GenBank/DDBJ whole genome shotgun (WGS) entry which is preliminary data.</text>
</comment>
<dbReference type="InterPro" id="IPR003661">
    <property type="entry name" value="HisK_dim/P_dom"/>
</dbReference>
<organism evidence="5 6">
    <name type="scientific">Salinisphaera hydrothermalis (strain C41B8)</name>
    <dbReference type="NCBI Taxonomy" id="1304275"/>
    <lineage>
        <taxon>Bacteria</taxon>
        <taxon>Pseudomonadati</taxon>
        <taxon>Pseudomonadota</taxon>
        <taxon>Gammaproteobacteria</taxon>
        <taxon>Salinisphaerales</taxon>
        <taxon>Salinisphaeraceae</taxon>
        <taxon>Salinisphaera</taxon>
    </lineage>
</organism>
<evidence type="ECO:0000313" key="5">
    <source>
        <dbReference type="EMBL" id="KEZ79388.1"/>
    </source>
</evidence>
<evidence type="ECO:0000256" key="3">
    <source>
        <dbReference type="ARBA" id="ARBA00022553"/>
    </source>
</evidence>
<dbReference type="Gene3D" id="1.10.287.130">
    <property type="match status" value="1"/>
</dbReference>
<dbReference type="PANTHER" id="PTHR43065:SF42">
    <property type="entry name" value="TWO-COMPONENT SENSOR PPRA"/>
    <property type="match status" value="1"/>
</dbReference>
<dbReference type="SUPFAM" id="SSF47384">
    <property type="entry name" value="Homodimeric domain of signal transducing histidine kinase"/>
    <property type="match status" value="1"/>
</dbReference>
<name>A0A084IRQ4_SALHC</name>
<dbReference type="InterPro" id="IPR036097">
    <property type="entry name" value="HisK_dim/P_sf"/>
</dbReference>
<dbReference type="GO" id="GO:0000155">
    <property type="term" value="F:phosphorelay sensor kinase activity"/>
    <property type="evidence" value="ECO:0007669"/>
    <property type="project" value="InterPro"/>
</dbReference>
<gene>
    <name evidence="5" type="ORF">C41B8_01525</name>
</gene>
<proteinExistence type="predicted"/>
<feature type="domain" description="Histidine kinase" evidence="4">
    <location>
        <begin position="161"/>
        <end position="374"/>
    </location>
</feature>
<dbReference type="PROSITE" id="PS50109">
    <property type="entry name" value="HIS_KIN"/>
    <property type="match status" value="1"/>
</dbReference>
<dbReference type="EC" id="2.7.13.3" evidence="2"/>
<dbReference type="EMBL" id="APNK01000001">
    <property type="protein sequence ID" value="KEZ79388.1"/>
    <property type="molecule type" value="Genomic_DNA"/>
</dbReference>
<evidence type="ECO:0000256" key="2">
    <source>
        <dbReference type="ARBA" id="ARBA00012438"/>
    </source>
</evidence>
<dbReference type="PRINTS" id="PR00344">
    <property type="entry name" value="BCTRLSENSOR"/>
</dbReference>
<accession>A0A084IRQ4</accession>
<dbReference type="AlphaFoldDB" id="A0A084IRQ4"/>
<dbReference type="STRING" id="1304275.C41B8_01525"/>
<dbReference type="Pfam" id="PF02518">
    <property type="entry name" value="HATPase_c"/>
    <property type="match status" value="1"/>
</dbReference>
<dbReference type="SUPFAM" id="SSF55874">
    <property type="entry name" value="ATPase domain of HSP90 chaperone/DNA topoisomerase II/histidine kinase"/>
    <property type="match status" value="1"/>
</dbReference>
<dbReference type="RefSeq" id="WP_037333004.1">
    <property type="nucleotide sequence ID" value="NZ_APNK01000001.1"/>
</dbReference>
<evidence type="ECO:0000313" key="6">
    <source>
        <dbReference type="Proteomes" id="UP000028302"/>
    </source>
</evidence>
<reference evidence="5 6" key="1">
    <citation type="submission" date="2013-03" db="EMBL/GenBank/DDBJ databases">
        <title>Salinisphaera hydrothermalis C41B8 Genome Sequencing.</title>
        <authorList>
            <person name="Li C."/>
            <person name="Lai Q."/>
            <person name="Shao Z."/>
        </authorList>
    </citation>
    <scope>NUCLEOTIDE SEQUENCE [LARGE SCALE GENOMIC DNA]</scope>
    <source>
        <strain evidence="5 6">C41B8</strain>
    </source>
</reference>
<keyword evidence="6" id="KW-1185">Reference proteome</keyword>
<dbReference type="CDD" id="cd00082">
    <property type="entry name" value="HisKA"/>
    <property type="match status" value="1"/>
</dbReference>
<dbReference type="Pfam" id="PF08448">
    <property type="entry name" value="PAS_4"/>
    <property type="match status" value="1"/>
</dbReference>
<dbReference type="SUPFAM" id="SSF55785">
    <property type="entry name" value="PYP-like sensor domain (PAS domain)"/>
    <property type="match status" value="1"/>
</dbReference>
<dbReference type="Pfam" id="PF00512">
    <property type="entry name" value="HisKA"/>
    <property type="match status" value="1"/>
</dbReference>
<dbReference type="InterPro" id="IPR035965">
    <property type="entry name" value="PAS-like_dom_sf"/>
</dbReference>
<dbReference type="InterPro" id="IPR003594">
    <property type="entry name" value="HATPase_dom"/>
</dbReference>
<dbReference type="InterPro" id="IPR036890">
    <property type="entry name" value="HATPase_C_sf"/>
</dbReference>
<dbReference type="InterPro" id="IPR004358">
    <property type="entry name" value="Sig_transdc_His_kin-like_C"/>
</dbReference>
<dbReference type="eggNOG" id="COG4191">
    <property type="taxonomic scope" value="Bacteria"/>
</dbReference>
<dbReference type="Proteomes" id="UP000028302">
    <property type="component" value="Unassembled WGS sequence"/>
</dbReference>
<evidence type="ECO:0000256" key="1">
    <source>
        <dbReference type="ARBA" id="ARBA00000085"/>
    </source>
</evidence>
<dbReference type="SMART" id="SM00388">
    <property type="entry name" value="HisKA"/>
    <property type="match status" value="1"/>
</dbReference>
<protein>
    <recommendedName>
        <fullName evidence="2">histidine kinase</fullName>
        <ecNumber evidence="2">2.7.13.3</ecNumber>
    </recommendedName>
</protein>
<dbReference type="Gene3D" id="3.30.565.10">
    <property type="entry name" value="Histidine kinase-like ATPase, C-terminal domain"/>
    <property type="match status" value="1"/>
</dbReference>
<keyword evidence="3" id="KW-0597">Phosphoprotein</keyword>
<dbReference type="InterPro" id="IPR013656">
    <property type="entry name" value="PAS_4"/>
</dbReference>
<dbReference type="Gene3D" id="3.30.450.20">
    <property type="entry name" value="PAS domain"/>
    <property type="match status" value="1"/>
</dbReference>
<evidence type="ECO:0000259" key="4">
    <source>
        <dbReference type="PROSITE" id="PS50109"/>
    </source>
</evidence>
<dbReference type="InterPro" id="IPR005467">
    <property type="entry name" value="His_kinase_dom"/>
</dbReference>
<sequence>MPSADEAIDDSVEVARQQLQLLADISDPAIAYLDTQRRFEITNKAFKRRFGEPERGTVAGDFFDGICSPDVDQYLQRAIERRSALSAQLDCTASKDSSTERLRLQAVPHLTPDQAAGVFLVFEELETRALPSNRETSDDDEEDERMVHLQRMAKLGEMAAGLAHEVRQPLAAIGNYANALTRMLRAGKSGEDVISVVSQIGEQAKRADHIVGNARSMIGQGADRVRVFDIRRVIDDTLGLVERRARQLDVDIRYSTPSELPEVYGNPAQIEQILVNLMTNAMDSMTDCNPRVMRVEIDSTRAKTVRVRVRDSGCGIPEDRLSSIFNAFDTSKSSGMGMGLSISRALAERHGGQLWAETDISDGASFVLELPACNDDDVTEAE</sequence>